<evidence type="ECO:0000313" key="1">
    <source>
        <dbReference type="EMBL" id="GFS02797.1"/>
    </source>
</evidence>
<organism evidence="1 2">
    <name type="scientific">Elysia marginata</name>
    <dbReference type="NCBI Taxonomy" id="1093978"/>
    <lineage>
        <taxon>Eukaryota</taxon>
        <taxon>Metazoa</taxon>
        <taxon>Spiralia</taxon>
        <taxon>Lophotrochozoa</taxon>
        <taxon>Mollusca</taxon>
        <taxon>Gastropoda</taxon>
        <taxon>Heterobranchia</taxon>
        <taxon>Euthyneura</taxon>
        <taxon>Panpulmonata</taxon>
        <taxon>Sacoglossa</taxon>
        <taxon>Placobranchoidea</taxon>
        <taxon>Plakobranchidae</taxon>
        <taxon>Elysia</taxon>
    </lineage>
</organism>
<sequence length="113" mass="13379">MRWRVVLHKGWSLVVKGWDHLWTKNLFDVWGSCEVAMNSHKWGLTSDCHSLPHHHTSNTKHSCLLLALLRFLGIFHFCSEIHVSSHLDVQKKKQPRNNWTHRETFVPYLTMPK</sequence>
<dbReference type="EMBL" id="BMAT01005932">
    <property type="protein sequence ID" value="GFS02797.1"/>
    <property type="molecule type" value="Genomic_DNA"/>
</dbReference>
<evidence type="ECO:0000313" key="2">
    <source>
        <dbReference type="Proteomes" id="UP000762676"/>
    </source>
</evidence>
<gene>
    <name evidence="1" type="ORF">ElyMa_002872800</name>
</gene>
<dbReference type="AlphaFoldDB" id="A0AAV4HZX6"/>
<reference evidence="1 2" key="1">
    <citation type="journal article" date="2021" name="Elife">
        <title>Chloroplast acquisition without the gene transfer in kleptoplastic sea slugs, Plakobranchus ocellatus.</title>
        <authorList>
            <person name="Maeda T."/>
            <person name="Takahashi S."/>
            <person name="Yoshida T."/>
            <person name="Shimamura S."/>
            <person name="Takaki Y."/>
            <person name="Nagai Y."/>
            <person name="Toyoda A."/>
            <person name="Suzuki Y."/>
            <person name="Arimoto A."/>
            <person name="Ishii H."/>
            <person name="Satoh N."/>
            <person name="Nishiyama T."/>
            <person name="Hasebe M."/>
            <person name="Maruyama T."/>
            <person name="Minagawa J."/>
            <person name="Obokata J."/>
            <person name="Shigenobu S."/>
        </authorList>
    </citation>
    <scope>NUCLEOTIDE SEQUENCE [LARGE SCALE GENOMIC DNA]</scope>
</reference>
<dbReference type="Proteomes" id="UP000762676">
    <property type="component" value="Unassembled WGS sequence"/>
</dbReference>
<keyword evidence="2" id="KW-1185">Reference proteome</keyword>
<protein>
    <submittedName>
        <fullName evidence="1">Uncharacterized protein</fullName>
    </submittedName>
</protein>
<name>A0AAV4HZX6_9GAST</name>
<accession>A0AAV4HZX6</accession>
<proteinExistence type="predicted"/>
<comment type="caution">
    <text evidence="1">The sequence shown here is derived from an EMBL/GenBank/DDBJ whole genome shotgun (WGS) entry which is preliminary data.</text>
</comment>